<protein>
    <recommendedName>
        <fullName evidence="1">GP-PDE domain-containing protein</fullName>
    </recommendedName>
</protein>
<dbReference type="EMBL" id="UINC01002496">
    <property type="protein sequence ID" value="SUZ97306.1"/>
    <property type="molecule type" value="Genomic_DNA"/>
</dbReference>
<dbReference type="GO" id="GO:0008081">
    <property type="term" value="F:phosphoric diester hydrolase activity"/>
    <property type="evidence" value="ECO:0007669"/>
    <property type="project" value="InterPro"/>
</dbReference>
<dbReference type="PANTHER" id="PTHR46211:SF14">
    <property type="entry name" value="GLYCEROPHOSPHODIESTER PHOSPHODIESTERASE"/>
    <property type="match status" value="1"/>
</dbReference>
<evidence type="ECO:0000259" key="1">
    <source>
        <dbReference type="PROSITE" id="PS51704"/>
    </source>
</evidence>
<sequence>MESSRITNIAHRGASSYAPENTFAAFDLARSMGVKDIELDVHFTNDDHIVVIHDESVDRTTNGSGHVREMTLEKIRSLDAGSWFSSKFTAEPIPTLGEVLERYKDDLNFHIEIKARDAPGLATRTCDLVRGYGVTNSTTITSFHKQWLVESKKYAPEIPTGWLVPLGPGSVWKDDIIEQALDEHFSQVCPRAELISTALVNTLHSNGFEVRCHGVFNEDLMIRVINSGADGMTVNFPDKLRQYLITKGLAN</sequence>
<dbReference type="GO" id="GO:0006629">
    <property type="term" value="P:lipid metabolic process"/>
    <property type="evidence" value="ECO:0007669"/>
    <property type="project" value="InterPro"/>
</dbReference>
<gene>
    <name evidence="2" type="ORF">METZ01_LOCUS50160</name>
</gene>
<dbReference type="SUPFAM" id="SSF51695">
    <property type="entry name" value="PLC-like phosphodiesterases"/>
    <property type="match status" value="1"/>
</dbReference>
<evidence type="ECO:0000313" key="2">
    <source>
        <dbReference type="EMBL" id="SUZ97306.1"/>
    </source>
</evidence>
<name>A0A381RZL5_9ZZZZ</name>
<dbReference type="InterPro" id="IPR030395">
    <property type="entry name" value="GP_PDE_dom"/>
</dbReference>
<dbReference type="PANTHER" id="PTHR46211">
    <property type="entry name" value="GLYCEROPHOSPHORYL DIESTER PHOSPHODIESTERASE"/>
    <property type="match status" value="1"/>
</dbReference>
<proteinExistence type="predicted"/>
<dbReference type="Gene3D" id="3.20.20.190">
    <property type="entry name" value="Phosphatidylinositol (PI) phosphodiesterase"/>
    <property type="match status" value="1"/>
</dbReference>
<organism evidence="2">
    <name type="scientific">marine metagenome</name>
    <dbReference type="NCBI Taxonomy" id="408172"/>
    <lineage>
        <taxon>unclassified sequences</taxon>
        <taxon>metagenomes</taxon>
        <taxon>ecological metagenomes</taxon>
    </lineage>
</organism>
<reference evidence="2" key="1">
    <citation type="submission" date="2018-05" db="EMBL/GenBank/DDBJ databases">
        <authorList>
            <person name="Lanie J.A."/>
            <person name="Ng W.-L."/>
            <person name="Kazmierczak K.M."/>
            <person name="Andrzejewski T.M."/>
            <person name="Davidsen T.M."/>
            <person name="Wayne K.J."/>
            <person name="Tettelin H."/>
            <person name="Glass J.I."/>
            <person name="Rusch D."/>
            <person name="Podicherti R."/>
            <person name="Tsui H.-C.T."/>
            <person name="Winkler M.E."/>
        </authorList>
    </citation>
    <scope>NUCLEOTIDE SEQUENCE</scope>
</reference>
<dbReference type="PROSITE" id="PS51704">
    <property type="entry name" value="GP_PDE"/>
    <property type="match status" value="1"/>
</dbReference>
<feature type="domain" description="GP-PDE" evidence="1">
    <location>
        <begin position="6"/>
        <end position="244"/>
    </location>
</feature>
<accession>A0A381RZL5</accession>
<dbReference type="InterPro" id="IPR017946">
    <property type="entry name" value="PLC-like_Pdiesterase_TIM-brl"/>
</dbReference>
<dbReference type="AlphaFoldDB" id="A0A381RZL5"/>
<dbReference type="Pfam" id="PF03009">
    <property type="entry name" value="GDPD"/>
    <property type="match status" value="1"/>
</dbReference>